<dbReference type="GO" id="GO:0051301">
    <property type="term" value="P:cell division"/>
    <property type="evidence" value="ECO:0007669"/>
    <property type="project" value="UniProtKB-KW"/>
</dbReference>
<proteinExistence type="inferred from homology"/>
<gene>
    <name evidence="7" type="primary">murD</name>
    <name evidence="12" type="ORF">JCM19296_2019</name>
</gene>
<feature type="domain" description="Mur ligase central" evidence="11">
    <location>
        <begin position="115"/>
        <end position="293"/>
    </location>
</feature>
<evidence type="ECO:0000256" key="5">
    <source>
        <dbReference type="ARBA" id="ARBA00022741"/>
    </source>
</evidence>
<keyword evidence="5 7" id="KW-0547">Nucleotide-binding</keyword>
<organism evidence="12 13">
    <name type="scientific">Nonlabens ulvanivorans</name>
    <name type="common">Persicivirga ulvanivorans</name>
    <dbReference type="NCBI Taxonomy" id="906888"/>
    <lineage>
        <taxon>Bacteria</taxon>
        <taxon>Pseudomonadati</taxon>
        <taxon>Bacteroidota</taxon>
        <taxon>Flavobacteriia</taxon>
        <taxon>Flavobacteriales</taxon>
        <taxon>Flavobacteriaceae</taxon>
        <taxon>Nonlabens</taxon>
    </lineage>
</organism>
<dbReference type="InterPro" id="IPR005762">
    <property type="entry name" value="MurD"/>
</dbReference>
<dbReference type="Gene3D" id="3.40.50.720">
    <property type="entry name" value="NAD(P)-binding Rossmann-like Domain"/>
    <property type="match status" value="1"/>
</dbReference>
<keyword evidence="6 7" id="KW-0067">ATP-binding</keyword>
<keyword evidence="9" id="KW-0472">Membrane</keyword>
<dbReference type="Gene3D" id="3.40.1190.10">
    <property type="entry name" value="Mur-like, catalytic domain"/>
    <property type="match status" value="1"/>
</dbReference>
<dbReference type="Pfam" id="PF08245">
    <property type="entry name" value="Mur_ligase_M"/>
    <property type="match status" value="1"/>
</dbReference>
<keyword evidence="7 8" id="KW-0961">Cell wall biogenesis/degradation</keyword>
<dbReference type="InterPro" id="IPR013221">
    <property type="entry name" value="Mur_ligase_cen"/>
</dbReference>
<comment type="function">
    <text evidence="7 8">Cell wall formation. Catalyzes the addition of glutamate to the nucleotide precursor UDP-N-acetylmuramoyl-L-alanine (UMA).</text>
</comment>
<evidence type="ECO:0000313" key="13">
    <source>
        <dbReference type="Proteomes" id="UP000028980"/>
    </source>
</evidence>
<dbReference type="SUPFAM" id="SSF51984">
    <property type="entry name" value="MurCD N-terminal domain"/>
    <property type="match status" value="1"/>
</dbReference>
<dbReference type="GeneID" id="90597360"/>
<evidence type="ECO:0000256" key="8">
    <source>
        <dbReference type="RuleBase" id="RU003664"/>
    </source>
</evidence>
<evidence type="ECO:0000256" key="1">
    <source>
        <dbReference type="ARBA" id="ARBA00004496"/>
    </source>
</evidence>
<accession>A0A081DBX6</accession>
<comment type="similarity">
    <text evidence="7">Belongs to the MurCDEF family.</text>
</comment>
<keyword evidence="7 8" id="KW-0573">Peptidoglycan synthesis</keyword>
<dbReference type="AlphaFoldDB" id="A0A081DBX6"/>
<keyword evidence="7 8" id="KW-0132">Cell division</keyword>
<keyword evidence="3 7" id="KW-0963">Cytoplasm</keyword>
<dbReference type="HAMAP" id="MF_00639">
    <property type="entry name" value="MurD"/>
    <property type="match status" value="1"/>
</dbReference>
<keyword evidence="9" id="KW-0812">Transmembrane</keyword>
<evidence type="ECO:0000259" key="10">
    <source>
        <dbReference type="Pfam" id="PF02875"/>
    </source>
</evidence>
<dbReference type="PANTHER" id="PTHR43692">
    <property type="entry name" value="UDP-N-ACETYLMURAMOYLALANINE--D-GLUTAMATE LIGASE"/>
    <property type="match status" value="1"/>
</dbReference>
<sequence>MSWLKTNNKKRIVILGGGMSGVGAAMLATQRGHDVFLSDGGVLKDAFAKALQDQHIPHETGGHDMEQILNADVVVKSPGIPDNATIVQKILEANIPVISEIEFASRFTDEVEIAITGSNGKTTVTSLVGHILQIADFDVSVGGNIGQSYAAQVAEAPAKYRVLEVSSFQLDGIKTFKPKIAVLLNITPDHLDRYDYKFENYVASKLRIAMNQDENDFLIYNADDPAIIEALKIHKPKSKLVPFSMQKQLDFGAYIQDHNININLDTNLFTMPIQNLSIKGQHNTANAMAAATTAKLLQIRKETIRQSLASFQGVEHRLEQVLKINKVQYINDSKATNVNATYYALDSMEKPTVWIVGGVDKGNDYSELYALVNKNVKAIVCLGTDNSKIVEAFGSCVDNMVETSSMEDAVRVAYKLAGPGDNVLLSPACASFDLFENYEDRGRQFKNAVRAL</sequence>
<dbReference type="GO" id="GO:0008764">
    <property type="term" value="F:UDP-N-acetylmuramoylalanine-D-glutamate ligase activity"/>
    <property type="evidence" value="ECO:0007669"/>
    <property type="project" value="UniProtKB-UniRule"/>
</dbReference>
<reference evidence="12 13" key="1">
    <citation type="journal article" date="2014" name="Genome Announc.">
        <title>Draft Genome Sequences of Marine Flavobacterium Nonlabens Strains NR17, NR24, NR27, NR32, NR33, and Ara13.</title>
        <authorList>
            <person name="Nakanishi M."/>
            <person name="Meirelles P."/>
            <person name="Suzuki R."/>
            <person name="Takatani N."/>
            <person name="Mino S."/>
            <person name="Suda W."/>
            <person name="Oshima K."/>
            <person name="Hattori M."/>
            <person name="Ohkuma M."/>
            <person name="Hosokawa M."/>
            <person name="Miyashita K."/>
            <person name="Thompson F.L."/>
            <person name="Niwa A."/>
            <person name="Sawabe T."/>
            <person name="Sawabe T."/>
        </authorList>
    </citation>
    <scope>NUCLEOTIDE SEQUENCE [LARGE SCALE GENOMIC DNA]</scope>
    <source>
        <strain evidence="13">JCM19296</strain>
    </source>
</reference>
<dbReference type="GO" id="GO:0005737">
    <property type="term" value="C:cytoplasm"/>
    <property type="evidence" value="ECO:0007669"/>
    <property type="project" value="UniProtKB-SubCell"/>
</dbReference>
<dbReference type="GO" id="GO:0008360">
    <property type="term" value="P:regulation of cell shape"/>
    <property type="evidence" value="ECO:0007669"/>
    <property type="project" value="UniProtKB-KW"/>
</dbReference>
<dbReference type="SUPFAM" id="SSF53244">
    <property type="entry name" value="MurD-like peptide ligases, peptide-binding domain"/>
    <property type="match status" value="1"/>
</dbReference>
<dbReference type="InterPro" id="IPR004101">
    <property type="entry name" value="Mur_ligase_C"/>
</dbReference>
<comment type="catalytic activity">
    <reaction evidence="7 8">
        <text>UDP-N-acetyl-alpha-D-muramoyl-L-alanine + D-glutamate + ATP = UDP-N-acetyl-alpha-D-muramoyl-L-alanyl-D-glutamate + ADP + phosphate + H(+)</text>
        <dbReference type="Rhea" id="RHEA:16429"/>
        <dbReference type="ChEBI" id="CHEBI:15378"/>
        <dbReference type="ChEBI" id="CHEBI:29986"/>
        <dbReference type="ChEBI" id="CHEBI:30616"/>
        <dbReference type="ChEBI" id="CHEBI:43474"/>
        <dbReference type="ChEBI" id="CHEBI:83898"/>
        <dbReference type="ChEBI" id="CHEBI:83900"/>
        <dbReference type="ChEBI" id="CHEBI:456216"/>
        <dbReference type="EC" id="6.3.2.9"/>
    </reaction>
</comment>
<dbReference type="RefSeq" id="WP_042270693.1">
    <property type="nucleotide sequence ID" value="NZ_CP136694.1"/>
</dbReference>
<evidence type="ECO:0000256" key="2">
    <source>
        <dbReference type="ARBA" id="ARBA00004752"/>
    </source>
</evidence>
<evidence type="ECO:0000313" key="12">
    <source>
        <dbReference type="EMBL" id="GAK76422.1"/>
    </source>
</evidence>
<comment type="caution">
    <text evidence="12">The sequence shown here is derived from an EMBL/GenBank/DDBJ whole genome shotgun (WGS) entry which is preliminary data.</text>
</comment>
<dbReference type="InterPro" id="IPR036615">
    <property type="entry name" value="Mur_ligase_C_dom_sf"/>
</dbReference>
<evidence type="ECO:0000256" key="6">
    <source>
        <dbReference type="ARBA" id="ARBA00022840"/>
    </source>
</evidence>
<dbReference type="Pfam" id="PF02875">
    <property type="entry name" value="Mur_ligase_C"/>
    <property type="match status" value="1"/>
</dbReference>
<dbReference type="EMBL" id="BBLG01000004">
    <property type="protein sequence ID" value="GAK76422.1"/>
    <property type="molecule type" value="Genomic_DNA"/>
</dbReference>
<dbReference type="PANTHER" id="PTHR43692:SF1">
    <property type="entry name" value="UDP-N-ACETYLMURAMOYLALANINE--D-GLUTAMATE LIGASE"/>
    <property type="match status" value="1"/>
</dbReference>
<keyword evidence="7 8" id="KW-0133">Cell shape</keyword>
<dbReference type="UniPathway" id="UPA00219"/>
<dbReference type="Gene3D" id="3.90.190.20">
    <property type="entry name" value="Mur ligase, C-terminal domain"/>
    <property type="match status" value="1"/>
</dbReference>
<evidence type="ECO:0000256" key="4">
    <source>
        <dbReference type="ARBA" id="ARBA00022598"/>
    </source>
</evidence>
<keyword evidence="7 8" id="KW-0131">Cell cycle</keyword>
<feature type="transmembrane region" description="Helical" evidence="9">
    <location>
        <begin position="12"/>
        <end position="29"/>
    </location>
</feature>
<dbReference type="GO" id="GO:0009252">
    <property type="term" value="P:peptidoglycan biosynthetic process"/>
    <property type="evidence" value="ECO:0007669"/>
    <property type="project" value="UniProtKB-UniRule"/>
</dbReference>
<feature type="binding site" evidence="7">
    <location>
        <begin position="117"/>
        <end position="123"/>
    </location>
    <ligand>
        <name>ATP</name>
        <dbReference type="ChEBI" id="CHEBI:30616"/>
    </ligand>
</feature>
<dbReference type="GO" id="GO:0071555">
    <property type="term" value="P:cell wall organization"/>
    <property type="evidence" value="ECO:0007669"/>
    <property type="project" value="UniProtKB-KW"/>
</dbReference>
<dbReference type="Proteomes" id="UP000028980">
    <property type="component" value="Unassembled WGS sequence"/>
</dbReference>
<evidence type="ECO:0000256" key="9">
    <source>
        <dbReference type="SAM" id="Phobius"/>
    </source>
</evidence>
<name>A0A081DBX6_NONUL</name>
<dbReference type="SUPFAM" id="SSF53623">
    <property type="entry name" value="MurD-like peptide ligases, catalytic domain"/>
    <property type="match status" value="1"/>
</dbReference>
<dbReference type="GO" id="GO:0005524">
    <property type="term" value="F:ATP binding"/>
    <property type="evidence" value="ECO:0007669"/>
    <property type="project" value="UniProtKB-UniRule"/>
</dbReference>
<protein>
    <recommendedName>
        <fullName evidence="7 8">UDP-N-acetylmuramoylalanine--D-glutamate ligase</fullName>
        <ecNumber evidence="7 8">6.3.2.9</ecNumber>
    </recommendedName>
    <alternativeName>
        <fullName evidence="7">D-glutamic acid-adding enzyme</fullName>
    </alternativeName>
    <alternativeName>
        <fullName evidence="7">UDP-N-acetylmuramoyl-L-alanyl-D-glutamate synthetase</fullName>
    </alternativeName>
</protein>
<comment type="subcellular location">
    <subcellularLocation>
        <location evidence="1 7 8">Cytoplasm</location>
    </subcellularLocation>
</comment>
<comment type="pathway">
    <text evidence="2 7 8">Cell wall biogenesis; peptidoglycan biosynthesis.</text>
</comment>
<evidence type="ECO:0000256" key="7">
    <source>
        <dbReference type="HAMAP-Rule" id="MF_00639"/>
    </source>
</evidence>
<dbReference type="NCBIfam" id="TIGR01087">
    <property type="entry name" value="murD"/>
    <property type="match status" value="1"/>
</dbReference>
<evidence type="ECO:0000259" key="11">
    <source>
        <dbReference type="Pfam" id="PF08245"/>
    </source>
</evidence>
<dbReference type="Pfam" id="PF21799">
    <property type="entry name" value="MurD-like_N"/>
    <property type="match status" value="1"/>
</dbReference>
<dbReference type="InterPro" id="IPR036565">
    <property type="entry name" value="Mur-like_cat_sf"/>
</dbReference>
<dbReference type="EC" id="6.3.2.9" evidence="7 8"/>
<feature type="domain" description="Mur ligase C-terminal" evidence="10">
    <location>
        <begin position="316"/>
        <end position="429"/>
    </location>
</feature>
<keyword evidence="4 7" id="KW-0436">Ligase</keyword>
<evidence type="ECO:0000256" key="3">
    <source>
        <dbReference type="ARBA" id="ARBA00022490"/>
    </source>
</evidence>
<keyword evidence="9" id="KW-1133">Transmembrane helix</keyword>